<feature type="chain" id="PRO_5026923025" evidence="2">
    <location>
        <begin position="21"/>
        <end position="264"/>
    </location>
</feature>
<feature type="compositionally biased region" description="Basic and acidic residues" evidence="1">
    <location>
        <begin position="95"/>
        <end position="119"/>
    </location>
</feature>
<accession>A0A6N7Q051</accession>
<evidence type="ECO:0000256" key="2">
    <source>
        <dbReference type="SAM" id="SignalP"/>
    </source>
</evidence>
<proteinExistence type="predicted"/>
<evidence type="ECO:0000256" key="1">
    <source>
        <dbReference type="SAM" id="MobiDB-lite"/>
    </source>
</evidence>
<evidence type="ECO:0000313" key="3">
    <source>
        <dbReference type="EMBL" id="MRG95905.1"/>
    </source>
</evidence>
<protein>
    <submittedName>
        <fullName evidence="3">Uncharacterized protein</fullName>
    </submittedName>
</protein>
<comment type="caution">
    <text evidence="3">The sequence shown here is derived from an EMBL/GenBank/DDBJ whole genome shotgun (WGS) entry which is preliminary data.</text>
</comment>
<dbReference type="EMBL" id="WJIE01000009">
    <property type="protein sequence ID" value="MRG95905.1"/>
    <property type="molecule type" value="Genomic_DNA"/>
</dbReference>
<dbReference type="AlphaFoldDB" id="A0A6N7Q051"/>
<feature type="compositionally biased region" description="Basic and acidic residues" evidence="1">
    <location>
        <begin position="178"/>
        <end position="194"/>
    </location>
</feature>
<reference evidence="3 4" key="1">
    <citation type="submission" date="2019-10" db="EMBL/GenBank/DDBJ databases">
        <title>A soil myxobacterium in the family Polyangiaceae.</title>
        <authorList>
            <person name="Li Y."/>
            <person name="Wang J."/>
        </authorList>
    </citation>
    <scope>NUCLEOTIDE SEQUENCE [LARGE SCALE GENOMIC DNA]</scope>
    <source>
        <strain evidence="3 4">DSM 14734</strain>
    </source>
</reference>
<keyword evidence="4" id="KW-1185">Reference proteome</keyword>
<keyword evidence="2" id="KW-0732">Signal</keyword>
<dbReference type="PROSITE" id="PS51257">
    <property type="entry name" value="PROKAR_LIPOPROTEIN"/>
    <property type="match status" value="1"/>
</dbReference>
<dbReference type="OrthoDB" id="5526756at2"/>
<dbReference type="Proteomes" id="UP000440224">
    <property type="component" value="Unassembled WGS sequence"/>
</dbReference>
<evidence type="ECO:0000313" key="4">
    <source>
        <dbReference type="Proteomes" id="UP000440224"/>
    </source>
</evidence>
<name>A0A6N7Q051_9BACT</name>
<gene>
    <name evidence="3" type="ORF">GF068_28885</name>
</gene>
<feature type="signal peptide" evidence="2">
    <location>
        <begin position="1"/>
        <end position="20"/>
    </location>
</feature>
<dbReference type="RefSeq" id="WP_153822716.1">
    <property type="nucleotide sequence ID" value="NZ_WJIE01000009.1"/>
</dbReference>
<feature type="region of interest" description="Disordered" evidence="1">
    <location>
        <begin position="34"/>
        <end position="211"/>
    </location>
</feature>
<organism evidence="3 4">
    <name type="scientific">Polyangium spumosum</name>
    <dbReference type="NCBI Taxonomy" id="889282"/>
    <lineage>
        <taxon>Bacteria</taxon>
        <taxon>Pseudomonadati</taxon>
        <taxon>Myxococcota</taxon>
        <taxon>Polyangia</taxon>
        <taxon>Polyangiales</taxon>
        <taxon>Polyangiaceae</taxon>
        <taxon>Polyangium</taxon>
    </lineage>
</organism>
<sequence>MRSFTIARAAVLPFLGLALAACVSGPAEEYVLGKESVPSVEEGKGAPEGSQSGAEEGLPSDEADGTQNEADAGPSTGEPLDEGKEIEAPLPGEITKGEISKGEISKGEETPEIPAKEGPEEGAPAEPADVTKAPEPTAELPSKGEFAPVSPTAPKGEFAPILPKGDSGALTPKGLVRPRIDLGARLPPRLDYRPSGDSPPKGDLARGGRGCPNALARTPEVVGACVQAITYARNPATGECCVYATPCEVPHRWNASFSRDDVCR</sequence>